<dbReference type="GeneID" id="114252295"/>
<dbReference type="PANTHER" id="PTHR47331:SF5">
    <property type="entry name" value="RIBONUCLEASE H"/>
    <property type="match status" value="1"/>
</dbReference>
<dbReference type="PANTHER" id="PTHR47331">
    <property type="entry name" value="PHD-TYPE DOMAIN-CONTAINING PROTEIN"/>
    <property type="match status" value="1"/>
</dbReference>
<accession>A0A6J2KM41</accession>
<protein>
    <submittedName>
        <fullName evidence="2">Uncharacterized protein LOC114252295</fullName>
    </submittedName>
</protein>
<gene>
    <name evidence="2" type="primary">LOC114252295</name>
</gene>
<dbReference type="InterPro" id="IPR021109">
    <property type="entry name" value="Peptidase_aspartic_dom_sf"/>
</dbReference>
<evidence type="ECO:0000313" key="2">
    <source>
        <dbReference type="RefSeq" id="XP_028042593.1"/>
    </source>
</evidence>
<reference evidence="2" key="1">
    <citation type="submission" date="2025-08" db="UniProtKB">
        <authorList>
            <consortium name="RefSeq"/>
        </authorList>
    </citation>
    <scope>IDENTIFICATION</scope>
    <source>
        <tissue evidence="2">Silk gland</tissue>
    </source>
</reference>
<dbReference type="Gene3D" id="2.40.70.10">
    <property type="entry name" value="Acid Proteases"/>
    <property type="match status" value="1"/>
</dbReference>
<keyword evidence="1" id="KW-1185">Reference proteome</keyword>
<dbReference type="AlphaFoldDB" id="A0A6J2KM41"/>
<dbReference type="OrthoDB" id="5876180at2759"/>
<dbReference type="CDD" id="cd00303">
    <property type="entry name" value="retropepsin_like"/>
    <property type="match status" value="1"/>
</dbReference>
<dbReference type="RefSeq" id="XP_028042593.1">
    <property type="nucleotide sequence ID" value="XM_028186792.1"/>
</dbReference>
<proteinExistence type="predicted"/>
<name>A0A6J2KM41_BOMMA</name>
<sequence>MISQKLDSSTSRYWEEHRNKLSEPPTLNQLIFFIENQINLLEKIEENRKINLKSKETNNNNYNNKSTNYIIQSNSNQIQSNHSKCSLCNENHLLYTCETFRSLPTEVRIEKAKNLKVCMNCLRLGHTDRTCKLSHCKYCKARHNTLLHSELERSAASNPMPGADNVAFSANFEHSNTASFILLSTAMVRVRGADGTKHPARVLLDNGSTANFVTDAFSSKLGLSRHGTSSTTITGINNQTSYSTQSCNLTLESYYGNYTVDLGCLILPEVTKVLPSRFIPRTHVPLPSGLHLADPTFNIPSVVDILVGAEIFWQVLLHNTIDLGKNQPTLHETKLGWIVSGLVAYSPRLQSQSHFCSLIKNDVNFNIERFWELDSVPLKHSLTNEENACEQHFLHNTYRNDDGRFVVSIPLKRDPQILGDSLQMAISRFLSLERRFQSSY</sequence>
<evidence type="ECO:0000313" key="1">
    <source>
        <dbReference type="Proteomes" id="UP000504629"/>
    </source>
</evidence>
<dbReference type="Proteomes" id="UP000504629">
    <property type="component" value="Unplaced"/>
</dbReference>
<organism evidence="1 2">
    <name type="scientific">Bombyx mandarina</name>
    <name type="common">Wild silk moth</name>
    <name type="synonym">Wild silkworm</name>
    <dbReference type="NCBI Taxonomy" id="7092"/>
    <lineage>
        <taxon>Eukaryota</taxon>
        <taxon>Metazoa</taxon>
        <taxon>Ecdysozoa</taxon>
        <taxon>Arthropoda</taxon>
        <taxon>Hexapoda</taxon>
        <taxon>Insecta</taxon>
        <taxon>Pterygota</taxon>
        <taxon>Neoptera</taxon>
        <taxon>Endopterygota</taxon>
        <taxon>Lepidoptera</taxon>
        <taxon>Glossata</taxon>
        <taxon>Ditrysia</taxon>
        <taxon>Bombycoidea</taxon>
        <taxon>Bombycidae</taxon>
        <taxon>Bombycinae</taxon>
        <taxon>Bombyx</taxon>
    </lineage>
</organism>
<dbReference type="KEGG" id="bman:114252295"/>